<organism evidence="11 12">
    <name type="scientific">Streptomyces yaizuensis</name>
    <dbReference type="NCBI Taxonomy" id="2989713"/>
    <lineage>
        <taxon>Bacteria</taxon>
        <taxon>Bacillati</taxon>
        <taxon>Actinomycetota</taxon>
        <taxon>Actinomycetes</taxon>
        <taxon>Kitasatosporales</taxon>
        <taxon>Streptomycetaceae</taxon>
        <taxon>Streptomyces</taxon>
    </lineage>
</organism>
<evidence type="ECO:0000256" key="1">
    <source>
        <dbReference type="ARBA" id="ARBA00001974"/>
    </source>
</evidence>
<comment type="caution">
    <text evidence="11">The sequence shown here is derived from an EMBL/GenBank/DDBJ whole genome shotgun (WGS) entry which is preliminary data.</text>
</comment>
<keyword evidence="5 7" id="KW-0274">FAD</keyword>
<evidence type="ECO:0000259" key="10">
    <source>
        <dbReference type="Pfam" id="PF02771"/>
    </source>
</evidence>
<feature type="domain" description="Acyl-CoA dehydrogenase/oxidase N-terminal" evidence="10">
    <location>
        <begin position="9"/>
        <end position="130"/>
    </location>
</feature>
<accession>A0ABQ5P0S0</accession>
<dbReference type="RefSeq" id="WP_323448236.1">
    <property type="nucleotide sequence ID" value="NZ_BSBI01000007.1"/>
</dbReference>
<comment type="cofactor">
    <cofactor evidence="1 7">
        <name>FAD</name>
        <dbReference type="ChEBI" id="CHEBI:57692"/>
    </cofactor>
</comment>
<dbReference type="InterPro" id="IPR037069">
    <property type="entry name" value="AcylCoA_DH/ox_N_sf"/>
</dbReference>
<sequence length="404" mass="44398">MDFAFDARTEELRAALLAFMDEWVHPAEETAREQRAALGSPWETPAVVTELKAEARQRGLWNLFLPDREYGAGLTNLQYAPLAEITGHSPDLAPTALNCAAPDTGNMEVLAQFGDERQRKQWLEPLLAGEIRSAFAMTEPEVASSDATNVRTRIERHGDTYVINGRKWYISGAMNPACAVLVVMGKTDPGNADPRRQQSMVLVPMDTPGVSVRRAMRVYGYEDHAHGGHAEIAFEDVRVPVTHLIGAEGGGFAIAQARLGPGRIHHCMRLIGMAERAIALMCRRALDRTAFGAPLADQGVVRTWIADARVAVEQLRLLVLKTAWLMDTVGNKGAHTEIQAIKIATPRAVQEILDRAVQLHGAGGVGQDFPLAELWAAARTLRLADGPDEVHQRSLARRELDRHR</sequence>
<dbReference type="InterPro" id="IPR046373">
    <property type="entry name" value="Acyl-CoA_Oxase/DH_mid-dom_sf"/>
</dbReference>
<dbReference type="InterPro" id="IPR009075">
    <property type="entry name" value="AcylCo_DH/oxidase_C"/>
</dbReference>
<evidence type="ECO:0000256" key="2">
    <source>
        <dbReference type="ARBA" id="ARBA00009347"/>
    </source>
</evidence>
<dbReference type="PANTHER" id="PTHR48083:SF13">
    <property type="entry name" value="ACYL-COA DEHYDROGENASE FAMILY MEMBER 11"/>
    <property type="match status" value="1"/>
</dbReference>
<evidence type="ECO:0000256" key="5">
    <source>
        <dbReference type="ARBA" id="ARBA00022827"/>
    </source>
</evidence>
<reference evidence="11 12" key="1">
    <citation type="submission" date="2022-10" db="EMBL/GenBank/DDBJ databases">
        <title>Draft genome sequence of Streptomyces sp. YSPA8.</title>
        <authorList>
            <person name="Moriuchi R."/>
            <person name="Dohra H."/>
            <person name="Yamamura H."/>
            <person name="Kodani S."/>
        </authorList>
    </citation>
    <scope>NUCLEOTIDE SEQUENCE [LARGE SCALE GENOMIC DNA]</scope>
    <source>
        <strain evidence="11 12">YSPA8</strain>
    </source>
</reference>
<dbReference type="SUPFAM" id="SSF56645">
    <property type="entry name" value="Acyl-CoA dehydrogenase NM domain-like"/>
    <property type="match status" value="1"/>
</dbReference>
<proteinExistence type="inferred from homology"/>
<evidence type="ECO:0000259" key="8">
    <source>
        <dbReference type="Pfam" id="PF00441"/>
    </source>
</evidence>
<dbReference type="InterPro" id="IPR006091">
    <property type="entry name" value="Acyl-CoA_Oxase/DH_mid-dom"/>
</dbReference>
<dbReference type="InterPro" id="IPR036250">
    <property type="entry name" value="AcylCo_DH-like_C"/>
</dbReference>
<evidence type="ECO:0000313" key="12">
    <source>
        <dbReference type="Proteomes" id="UP001291653"/>
    </source>
</evidence>
<comment type="subunit">
    <text evidence="3">Homodimer.</text>
</comment>
<dbReference type="Gene3D" id="2.40.110.10">
    <property type="entry name" value="Butyryl-CoA Dehydrogenase, subunit A, domain 2"/>
    <property type="match status" value="1"/>
</dbReference>
<dbReference type="Gene3D" id="1.10.540.10">
    <property type="entry name" value="Acyl-CoA dehydrogenase/oxidase, N-terminal domain"/>
    <property type="match status" value="1"/>
</dbReference>
<protein>
    <submittedName>
        <fullName evidence="11">Acyl-CoA dehydrogenase family protein</fullName>
    </submittedName>
</protein>
<dbReference type="InterPro" id="IPR009100">
    <property type="entry name" value="AcylCoA_DH/oxidase_NM_dom_sf"/>
</dbReference>
<evidence type="ECO:0000256" key="7">
    <source>
        <dbReference type="RuleBase" id="RU362125"/>
    </source>
</evidence>
<keyword evidence="12" id="KW-1185">Reference proteome</keyword>
<name>A0ABQ5P0S0_9ACTN</name>
<dbReference type="InterPro" id="IPR013786">
    <property type="entry name" value="AcylCoA_DH/ox_N"/>
</dbReference>
<keyword evidence="6 7" id="KW-0560">Oxidoreductase</keyword>
<dbReference type="InterPro" id="IPR050741">
    <property type="entry name" value="Acyl-CoA_dehydrogenase"/>
</dbReference>
<evidence type="ECO:0000256" key="4">
    <source>
        <dbReference type="ARBA" id="ARBA00022630"/>
    </source>
</evidence>
<comment type="similarity">
    <text evidence="2 7">Belongs to the acyl-CoA dehydrogenase family.</text>
</comment>
<dbReference type="EMBL" id="BSBI01000007">
    <property type="protein sequence ID" value="GLF96198.1"/>
    <property type="molecule type" value="Genomic_DNA"/>
</dbReference>
<dbReference type="Pfam" id="PF00441">
    <property type="entry name" value="Acyl-CoA_dh_1"/>
    <property type="match status" value="1"/>
</dbReference>
<evidence type="ECO:0000256" key="6">
    <source>
        <dbReference type="ARBA" id="ARBA00023002"/>
    </source>
</evidence>
<dbReference type="SUPFAM" id="SSF47203">
    <property type="entry name" value="Acyl-CoA dehydrogenase C-terminal domain-like"/>
    <property type="match status" value="1"/>
</dbReference>
<evidence type="ECO:0000313" key="11">
    <source>
        <dbReference type="EMBL" id="GLF96198.1"/>
    </source>
</evidence>
<dbReference type="Gene3D" id="1.20.140.10">
    <property type="entry name" value="Butyryl-CoA Dehydrogenase, subunit A, domain 3"/>
    <property type="match status" value="1"/>
</dbReference>
<feature type="domain" description="Acyl-CoA oxidase/dehydrogenase middle" evidence="9">
    <location>
        <begin position="134"/>
        <end position="237"/>
    </location>
</feature>
<keyword evidence="4 7" id="KW-0285">Flavoprotein</keyword>
<evidence type="ECO:0000259" key="9">
    <source>
        <dbReference type="Pfam" id="PF02770"/>
    </source>
</evidence>
<dbReference type="Pfam" id="PF02771">
    <property type="entry name" value="Acyl-CoA_dh_N"/>
    <property type="match status" value="1"/>
</dbReference>
<evidence type="ECO:0000256" key="3">
    <source>
        <dbReference type="ARBA" id="ARBA00011738"/>
    </source>
</evidence>
<gene>
    <name evidence="11" type="ORF">SYYSPA8_17895</name>
</gene>
<dbReference type="Proteomes" id="UP001291653">
    <property type="component" value="Unassembled WGS sequence"/>
</dbReference>
<feature type="domain" description="Acyl-CoA dehydrogenase/oxidase C-terminal" evidence="8">
    <location>
        <begin position="249"/>
        <end position="398"/>
    </location>
</feature>
<dbReference type="PANTHER" id="PTHR48083">
    <property type="entry name" value="MEDIUM-CHAIN SPECIFIC ACYL-COA DEHYDROGENASE, MITOCHONDRIAL-RELATED"/>
    <property type="match status" value="1"/>
</dbReference>
<dbReference type="Pfam" id="PF02770">
    <property type="entry name" value="Acyl-CoA_dh_M"/>
    <property type="match status" value="1"/>
</dbReference>